<proteinExistence type="predicted"/>
<dbReference type="EMBL" id="JAJSOF020000019">
    <property type="protein sequence ID" value="KAJ4438975.1"/>
    <property type="molecule type" value="Genomic_DNA"/>
</dbReference>
<dbReference type="Proteomes" id="UP001148838">
    <property type="component" value="Unassembled WGS sequence"/>
</dbReference>
<evidence type="ECO:0000313" key="2">
    <source>
        <dbReference type="Proteomes" id="UP001148838"/>
    </source>
</evidence>
<gene>
    <name evidence="1" type="ORF">ANN_14929</name>
</gene>
<name>A0ABQ8SZU6_PERAM</name>
<reference evidence="1 2" key="1">
    <citation type="journal article" date="2022" name="Allergy">
        <title>Genome assembly and annotation of Periplaneta americana reveal a comprehensive cockroach allergen profile.</title>
        <authorList>
            <person name="Wang L."/>
            <person name="Xiong Q."/>
            <person name="Saelim N."/>
            <person name="Wang L."/>
            <person name="Nong W."/>
            <person name="Wan A.T."/>
            <person name="Shi M."/>
            <person name="Liu X."/>
            <person name="Cao Q."/>
            <person name="Hui J.H.L."/>
            <person name="Sookrung N."/>
            <person name="Leung T.F."/>
            <person name="Tungtrongchitr A."/>
            <person name="Tsui S.K.W."/>
        </authorList>
    </citation>
    <scope>NUCLEOTIDE SEQUENCE [LARGE SCALE GENOMIC DNA]</scope>
    <source>
        <strain evidence="1">PWHHKU_190912</strain>
    </source>
</reference>
<comment type="caution">
    <text evidence="1">The sequence shown here is derived from an EMBL/GenBank/DDBJ whole genome shotgun (WGS) entry which is preliminary data.</text>
</comment>
<keyword evidence="2" id="KW-1185">Reference proteome</keyword>
<accession>A0ABQ8SZU6</accession>
<evidence type="ECO:0000313" key="1">
    <source>
        <dbReference type="EMBL" id="KAJ4438975.1"/>
    </source>
</evidence>
<organism evidence="1 2">
    <name type="scientific">Periplaneta americana</name>
    <name type="common">American cockroach</name>
    <name type="synonym">Blatta americana</name>
    <dbReference type="NCBI Taxonomy" id="6978"/>
    <lineage>
        <taxon>Eukaryota</taxon>
        <taxon>Metazoa</taxon>
        <taxon>Ecdysozoa</taxon>
        <taxon>Arthropoda</taxon>
        <taxon>Hexapoda</taxon>
        <taxon>Insecta</taxon>
        <taxon>Pterygota</taxon>
        <taxon>Neoptera</taxon>
        <taxon>Polyneoptera</taxon>
        <taxon>Dictyoptera</taxon>
        <taxon>Blattodea</taxon>
        <taxon>Blattoidea</taxon>
        <taxon>Blattidae</taxon>
        <taxon>Blattinae</taxon>
        <taxon>Periplaneta</taxon>
    </lineage>
</organism>
<sequence>MVGLCEGGNEPPGSLKATRVQTLLEVWVKTTLRHKRLELGLLYALHRVNDNSFFLLEEDSRIYSLDRKRNEEILEQLEVESIEEKINSYKLNWLDHVRRMENSRIPKIMMQYKPRGLRRPGRSLRRLLDGAETGLQRPNS</sequence>
<protein>
    <submittedName>
        <fullName evidence="1">Uncharacterized protein</fullName>
    </submittedName>
</protein>